<dbReference type="Proteomes" id="UP000286045">
    <property type="component" value="Unassembled WGS sequence"/>
</dbReference>
<gene>
    <name evidence="4" type="ORF">EKO27_g9677</name>
</gene>
<evidence type="ECO:0000313" key="4">
    <source>
        <dbReference type="EMBL" id="RWA05424.1"/>
    </source>
</evidence>
<feature type="repeat" description="ANK" evidence="3">
    <location>
        <begin position="343"/>
        <end position="375"/>
    </location>
</feature>
<reference evidence="4 5" key="1">
    <citation type="submission" date="2018-12" db="EMBL/GenBank/DDBJ databases">
        <title>Draft genome sequence of Xylaria grammica IHI A82.</title>
        <authorList>
            <person name="Buettner E."/>
            <person name="Kellner H."/>
        </authorList>
    </citation>
    <scope>NUCLEOTIDE SEQUENCE [LARGE SCALE GENOMIC DNA]</scope>
    <source>
        <strain evidence="4 5">IHI A82</strain>
    </source>
</reference>
<dbReference type="PANTHER" id="PTHR24189:SF50">
    <property type="entry name" value="ANKYRIN REPEAT AND SOCS BOX PROTEIN 2"/>
    <property type="match status" value="1"/>
</dbReference>
<dbReference type="SUPFAM" id="SSF48403">
    <property type="entry name" value="Ankyrin repeat"/>
    <property type="match status" value="1"/>
</dbReference>
<sequence>MPIISKILQLVRGRPTRSANLLAITKFTFNLPVDTSLPTSPGCFEACANEYHAGQLSYQQFLDATLAHLAPTSPARHPEDGNLANLVKLSTCGSMGPVAAAIKLCMLSDGDQPVLSQDTIDLLHAMQPSADSFDRRLPTTLAALPSLHLQVAILAALCREMPTLAVEVLSADPPPAPPEQSLFNLLDSAVCPVGPFGRGAFIKFPVDFWTAAVKAGWVAASPSLAELGAGVGPHGGPLLHAHLDAGLDVTLVLNDLFVYDRLLYDVTEKQDDPSLLRDILARAPRKKLNPCLLRLVVSQREAGGVEMLAMLLDHGLNINYRDKKQVSLRDQHDPWAGDYWYQESLTALHMAAKKGNKDAVSFLISRGARVNEPEFYGRTARDLALSAGHHEVVEILDQAAKPRDHK</sequence>
<keyword evidence="1" id="KW-0677">Repeat</keyword>
<dbReference type="SMART" id="SM00248">
    <property type="entry name" value="ANK"/>
    <property type="match status" value="3"/>
</dbReference>
<dbReference type="EMBL" id="RYZI01000441">
    <property type="protein sequence ID" value="RWA05424.1"/>
    <property type="molecule type" value="Genomic_DNA"/>
</dbReference>
<dbReference type="AlphaFoldDB" id="A0A439CTD6"/>
<dbReference type="InterPro" id="IPR002110">
    <property type="entry name" value="Ankyrin_rpt"/>
</dbReference>
<dbReference type="PROSITE" id="PS50088">
    <property type="entry name" value="ANK_REPEAT"/>
    <property type="match status" value="1"/>
</dbReference>
<dbReference type="PANTHER" id="PTHR24189">
    <property type="entry name" value="MYOTROPHIN"/>
    <property type="match status" value="1"/>
</dbReference>
<dbReference type="InterPro" id="IPR036770">
    <property type="entry name" value="Ankyrin_rpt-contain_sf"/>
</dbReference>
<keyword evidence="2 3" id="KW-0040">ANK repeat</keyword>
<dbReference type="Gene3D" id="1.25.40.20">
    <property type="entry name" value="Ankyrin repeat-containing domain"/>
    <property type="match status" value="1"/>
</dbReference>
<evidence type="ECO:0000256" key="3">
    <source>
        <dbReference type="PROSITE-ProRule" id="PRU00023"/>
    </source>
</evidence>
<comment type="caution">
    <text evidence="4">The sequence shown here is derived from an EMBL/GenBank/DDBJ whole genome shotgun (WGS) entry which is preliminary data.</text>
</comment>
<dbReference type="Pfam" id="PF12796">
    <property type="entry name" value="Ank_2"/>
    <property type="match status" value="1"/>
</dbReference>
<name>A0A439CTD6_9PEZI</name>
<organism evidence="4 5">
    <name type="scientific">Xylaria grammica</name>
    <dbReference type="NCBI Taxonomy" id="363999"/>
    <lineage>
        <taxon>Eukaryota</taxon>
        <taxon>Fungi</taxon>
        <taxon>Dikarya</taxon>
        <taxon>Ascomycota</taxon>
        <taxon>Pezizomycotina</taxon>
        <taxon>Sordariomycetes</taxon>
        <taxon>Xylariomycetidae</taxon>
        <taxon>Xylariales</taxon>
        <taxon>Xylariaceae</taxon>
        <taxon>Xylaria</taxon>
    </lineage>
</organism>
<evidence type="ECO:0000313" key="5">
    <source>
        <dbReference type="Proteomes" id="UP000286045"/>
    </source>
</evidence>
<dbReference type="STRING" id="363999.A0A439CTD6"/>
<keyword evidence="5" id="KW-1185">Reference proteome</keyword>
<proteinExistence type="predicted"/>
<evidence type="ECO:0000256" key="1">
    <source>
        <dbReference type="ARBA" id="ARBA00022737"/>
    </source>
</evidence>
<dbReference type="PROSITE" id="PS50297">
    <property type="entry name" value="ANK_REP_REGION"/>
    <property type="match status" value="1"/>
</dbReference>
<evidence type="ECO:0000256" key="2">
    <source>
        <dbReference type="ARBA" id="ARBA00023043"/>
    </source>
</evidence>
<dbReference type="InterPro" id="IPR050745">
    <property type="entry name" value="Multifunctional_regulatory"/>
</dbReference>
<accession>A0A439CTD6</accession>
<protein>
    <submittedName>
        <fullName evidence="4">Uncharacterized protein</fullName>
    </submittedName>
</protein>